<dbReference type="InterPro" id="IPR008978">
    <property type="entry name" value="HSP20-like_chaperone"/>
</dbReference>
<dbReference type="InterPro" id="IPR007052">
    <property type="entry name" value="CS_dom"/>
</dbReference>
<dbReference type="AlphaFoldDB" id="A0A1D2VR67"/>
<dbReference type="Gene3D" id="2.60.40.790">
    <property type="match status" value="1"/>
</dbReference>
<protein>
    <recommendedName>
        <fullName evidence="4">Nuclear movement protein nudC</fullName>
    </recommendedName>
</protein>
<dbReference type="GO" id="GO:0005737">
    <property type="term" value="C:cytoplasm"/>
    <property type="evidence" value="ECO:0007669"/>
    <property type="project" value="UniProtKB-SubCell"/>
</dbReference>
<evidence type="ECO:0000256" key="3">
    <source>
        <dbReference type="ARBA" id="ARBA00059400"/>
    </source>
</evidence>
<feature type="compositionally biased region" description="Polar residues" evidence="5">
    <location>
        <begin position="162"/>
        <end position="175"/>
    </location>
</feature>
<dbReference type="InterPro" id="IPR037898">
    <property type="entry name" value="NudC_fam"/>
</dbReference>
<dbReference type="OrthoDB" id="416217at2759"/>
<reference evidence="8" key="1">
    <citation type="submission" date="2016-05" db="EMBL/GenBank/DDBJ databases">
        <title>Comparative genomics of biotechnologically important yeasts.</title>
        <authorList>
            <consortium name="DOE Joint Genome Institute"/>
            <person name="Riley R."/>
            <person name="Haridas S."/>
            <person name="Wolfe K.H."/>
            <person name="Lopes M.R."/>
            <person name="Hittinger C.T."/>
            <person name="Goker M."/>
            <person name="Salamov A."/>
            <person name="Wisecaver J."/>
            <person name="Long T.M."/>
            <person name="Aerts A.L."/>
            <person name="Barry K."/>
            <person name="Choi C."/>
            <person name="Clum A."/>
            <person name="Coughlan A.Y."/>
            <person name="Deshpande S."/>
            <person name="Douglass A.P."/>
            <person name="Hanson S.J."/>
            <person name="Klenk H.-P."/>
            <person name="Labutti K."/>
            <person name="Lapidus A."/>
            <person name="Lindquist E."/>
            <person name="Lipzen A."/>
            <person name="Meier-Kolthoff J.P."/>
            <person name="Ohm R.A."/>
            <person name="Otillar R.P."/>
            <person name="Pangilinan J."/>
            <person name="Peng Y."/>
            <person name="Rokas A."/>
            <person name="Rosa C.A."/>
            <person name="Scheuner C."/>
            <person name="Sibirny A.A."/>
            <person name="Slot J.C."/>
            <person name="Stielow J.B."/>
            <person name="Sun H."/>
            <person name="Kurtzman C.P."/>
            <person name="Blackwell M."/>
            <person name="Grigoriev I.V."/>
            <person name="Jeffries T.W."/>
        </authorList>
    </citation>
    <scope>NUCLEOTIDE SEQUENCE [LARGE SCALE GENOMIC DNA]</scope>
    <source>
        <strain evidence="8">DSM 1968</strain>
    </source>
</reference>
<comment type="subcellular location">
    <subcellularLocation>
        <location evidence="1">Cytoplasm</location>
    </subcellularLocation>
</comment>
<dbReference type="RefSeq" id="XP_020050411.1">
    <property type="nucleotide sequence ID" value="XM_020194332.1"/>
</dbReference>
<dbReference type="PANTHER" id="PTHR12356">
    <property type="entry name" value="NUCLEAR MOVEMENT PROTEIN NUDC"/>
    <property type="match status" value="1"/>
</dbReference>
<dbReference type="GO" id="GO:0006457">
    <property type="term" value="P:protein folding"/>
    <property type="evidence" value="ECO:0007669"/>
    <property type="project" value="TreeGrafter"/>
</dbReference>
<dbReference type="Proteomes" id="UP000095038">
    <property type="component" value="Unassembled WGS sequence"/>
</dbReference>
<evidence type="ECO:0000259" key="6">
    <source>
        <dbReference type="PROSITE" id="PS51203"/>
    </source>
</evidence>
<evidence type="ECO:0000256" key="2">
    <source>
        <dbReference type="ARBA" id="ARBA00022490"/>
    </source>
</evidence>
<proteinExistence type="predicted"/>
<dbReference type="GO" id="GO:0051082">
    <property type="term" value="F:unfolded protein binding"/>
    <property type="evidence" value="ECO:0007669"/>
    <property type="project" value="TreeGrafter"/>
</dbReference>
<evidence type="ECO:0000313" key="7">
    <source>
        <dbReference type="EMBL" id="ODV64104.1"/>
    </source>
</evidence>
<dbReference type="STRING" id="1344418.A0A1D2VR67"/>
<dbReference type="Pfam" id="PF04969">
    <property type="entry name" value="CS"/>
    <property type="match status" value="1"/>
</dbReference>
<comment type="function">
    <text evidence="3">Required for nuclear movement. May interact between microtubules and nuclei and/or may be involved in the generation of force used to move nuclei during interphase.</text>
</comment>
<dbReference type="InParanoid" id="A0A1D2VR67"/>
<feature type="domain" description="CS" evidence="6">
    <location>
        <begin position="22"/>
        <end position="111"/>
    </location>
</feature>
<dbReference type="SUPFAM" id="SSF49764">
    <property type="entry name" value="HSP20-like chaperones"/>
    <property type="match status" value="1"/>
</dbReference>
<dbReference type="GeneID" id="30967968"/>
<name>A0A1D2VR67_9ASCO</name>
<dbReference type="PANTHER" id="PTHR12356:SF3">
    <property type="entry name" value="NUCLEAR MIGRATION PROTEIN NUDC"/>
    <property type="match status" value="1"/>
</dbReference>
<dbReference type="FunFam" id="2.60.40.790:FF:000001">
    <property type="entry name" value="Nuclear migration protein nudC"/>
    <property type="match status" value="1"/>
</dbReference>
<evidence type="ECO:0000256" key="5">
    <source>
        <dbReference type="SAM" id="MobiDB-lite"/>
    </source>
</evidence>
<keyword evidence="8" id="KW-1185">Reference proteome</keyword>
<accession>A0A1D2VR67</accession>
<dbReference type="CDD" id="cd06467">
    <property type="entry name" value="p23_NUDC_like"/>
    <property type="match status" value="1"/>
</dbReference>
<sequence>MSDPNSEIDNSPEAIAKEKAEQAALGYEWKQTLEDITVTIQAPSGTRAKNLKIEIKKDRLFVKILSTGDLVIDDSLFSNIDYSESTWSIIDRKEVEITLVKYKKEWWPHVVKSAPKIDVRRIEPEVSKISDLDDESKAMVNKMLWEQQEKQKLDHDLKHGKNNTSDSNVSNLLDKNNFNSTDGGVLSDKQKYDILERFKAQHPELDFSKANVA</sequence>
<evidence type="ECO:0000313" key="8">
    <source>
        <dbReference type="Proteomes" id="UP000095038"/>
    </source>
</evidence>
<keyword evidence="2" id="KW-0963">Cytoplasm</keyword>
<evidence type="ECO:0000256" key="4">
    <source>
        <dbReference type="ARBA" id="ARBA00068398"/>
    </source>
</evidence>
<dbReference type="PROSITE" id="PS51203">
    <property type="entry name" value="CS"/>
    <property type="match status" value="1"/>
</dbReference>
<organism evidence="7 8">
    <name type="scientific">Ascoidea rubescens DSM 1968</name>
    <dbReference type="NCBI Taxonomy" id="1344418"/>
    <lineage>
        <taxon>Eukaryota</taxon>
        <taxon>Fungi</taxon>
        <taxon>Dikarya</taxon>
        <taxon>Ascomycota</taxon>
        <taxon>Saccharomycotina</taxon>
        <taxon>Saccharomycetes</taxon>
        <taxon>Ascoideaceae</taxon>
        <taxon>Ascoidea</taxon>
    </lineage>
</organism>
<evidence type="ECO:0000256" key="1">
    <source>
        <dbReference type="ARBA" id="ARBA00004496"/>
    </source>
</evidence>
<dbReference type="EMBL" id="KV454475">
    <property type="protein sequence ID" value="ODV64104.1"/>
    <property type="molecule type" value="Genomic_DNA"/>
</dbReference>
<gene>
    <name evidence="7" type="ORF">ASCRUDRAFT_79041</name>
</gene>
<feature type="region of interest" description="Disordered" evidence="5">
    <location>
        <begin position="151"/>
        <end position="175"/>
    </location>
</feature>